<dbReference type="Gramene" id="ORUFI01G07190.1">
    <property type="protein sequence ID" value="ORUFI01G07190.1"/>
    <property type="gene ID" value="ORUFI01G07190"/>
</dbReference>
<evidence type="ECO:0000313" key="2">
    <source>
        <dbReference type="EnsemblPlants" id="ORUFI01G07190.1"/>
    </source>
</evidence>
<dbReference type="Proteomes" id="UP000008022">
    <property type="component" value="Unassembled WGS sequence"/>
</dbReference>
<evidence type="ECO:0000256" key="1">
    <source>
        <dbReference type="SAM" id="MobiDB-lite"/>
    </source>
</evidence>
<name>A0A0E0MSU2_ORYRU</name>
<accession>A0A0E0MSU2</accession>
<proteinExistence type="predicted"/>
<reference evidence="3" key="1">
    <citation type="submission" date="2013-06" db="EMBL/GenBank/DDBJ databases">
        <authorList>
            <person name="Zhao Q."/>
        </authorList>
    </citation>
    <scope>NUCLEOTIDE SEQUENCE</scope>
    <source>
        <strain evidence="3">cv. W1943</strain>
    </source>
</reference>
<dbReference type="AlphaFoldDB" id="A0A0E0MSU2"/>
<keyword evidence="3" id="KW-1185">Reference proteome</keyword>
<evidence type="ECO:0000313" key="3">
    <source>
        <dbReference type="Proteomes" id="UP000008022"/>
    </source>
</evidence>
<sequence length="78" mass="8748">MAWDVIVPLQRFSCMRAKRALKLAGHDREQQTGSILPGWIPSMADACMSKHESDHHKRRDDGATLTTQTLTTHAHSPL</sequence>
<feature type="compositionally biased region" description="Basic and acidic residues" evidence="1">
    <location>
        <begin position="50"/>
        <end position="62"/>
    </location>
</feature>
<dbReference type="EnsemblPlants" id="ORUFI01G07190.1">
    <property type="protein sequence ID" value="ORUFI01G07190.1"/>
    <property type="gene ID" value="ORUFI01G07190"/>
</dbReference>
<dbReference type="HOGENOM" id="CLU_2626269_0_0_1"/>
<protein>
    <submittedName>
        <fullName evidence="2">Uncharacterized protein</fullName>
    </submittedName>
</protein>
<feature type="region of interest" description="Disordered" evidence="1">
    <location>
        <begin position="50"/>
        <end position="78"/>
    </location>
</feature>
<reference evidence="2" key="2">
    <citation type="submission" date="2015-06" db="UniProtKB">
        <authorList>
            <consortium name="EnsemblPlants"/>
        </authorList>
    </citation>
    <scope>IDENTIFICATION</scope>
</reference>
<organism evidence="2 3">
    <name type="scientific">Oryza rufipogon</name>
    <name type="common">Brownbeard rice</name>
    <name type="synonym">Asian wild rice</name>
    <dbReference type="NCBI Taxonomy" id="4529"/>
    <lineage>
        <taxon>Eukaryota</taxon>
        <taxon>Viridiplantae</taxon>
        <taxon>Streptophyta</taxon>
        <taxon>Embryophyta</taxon>
        <taxon>Tracheophyta</taxon>
        <taxon>Spermatophyta</taxon>
        <taxon>Magnoliopsida</taxon>
        <taxon>Liliopsida</taxon>
        <taxon>Poales</taxon>
        <taxon>Poaceae</taxon>
        <taxon>BOP clade</taxon>
        <taxon>Oryzoideae</taxon>
        <taxon>Oryzeae</taxon>
        <taxon>Oryzinae</taxon>
        <taxon>Oryza</taxon>
    </lineage>
</organism>